<keyword evidence="6" id="KW-0695">RNA-directed DNA polymerase</keyword>
<name>A0AAV7NVU7_PLEWA</name>
<evidence type="ECO:0000256" key="1">
    <source>
        <dbReference type="ARBA" id="ARBA00022679"/>
    </source>
</evidence>
<evidence type="ECO:0000256" key="3">
    <source>
        <dbReference type="ARBA" id="ARBA00022722"/>
    </source>
</evidence>
<protein>
    <recommendedName>
        <fullName evidence="8">Reverse transcriptase RNase H-like domain-containing protein</fullName>
    </recommendedName>
</protein>
<keyword evidence="4" id="KW-0255">Endonuclease</keyword>
<comment type="caution">
    <text evidence="9">The sequence shown here is derived from an EMBL/GenBank/DDBJ whole genome shotgun (WGS) entry which is preliminary data.</text>
</comment>
<keyword evidence="5" id="KW-0378">Hydrolase</keyword>
<evidence type="ECO:0000256" key="4">
    <source>
        <dbReference type="ARBA" id="ARBA00022759"/>
    </source>
</evidence>
<evidence type="ECO:0000259" key="8">
    <source>
        <dbReference type="Pfam" id="PF17917"/>
    </source>
</evidence>
<evidence type="ECO:0000313" key="9">
    <source>
        <dbReference type="EMBL" id="KAJ1118922.1"/>
    </source>
</evidence>
<evidence type="ECO:0000313" key="10">
    <source>
        <dbReference type="Proteomes" id="UP001066276"/>
    </source>
</evidence>
<dbReference type="InterPro" id="IPR043502">
    <property type="entry name" value="DNA/RNA_pol_sf"/>
</dbReference>
<feature type="region of interest" description="Disordered" evidence="7">
    <location>
        <begin position="79"/>
        <end position="99"/>
    </location>
</feature>
<dbReference type="GO" id="GO:0016787">
    <property type="term" value="F:hydrolase activity"/>
    <property type="evidence" value="ECO:0007669"/>
    <property type="project" value="UniProtKB-KW"/>
</dbReference>
<dbReference type="GO" id="GO:0004519">
    <property type="term" value="F:endonuclease activity"/>
    <property type="evidence" value="ECO:0007669"/>
    <property type="project" value="UniProtKB-KW"/>
</dbReference>
<dbReference type="InterPro" id="IPR041373">
    <property type="entry name" value="RT_RNaseH"/>
</dbReference>
<reference evidence="9" key="1">
    <citation type="journal article" date="2022" name="bioRxiv">
        <title>Sequencing and chromosome-scale assembly of the giantPleurodeles waltlgenome.</title>
        <authorList>
            <person name="Brown T."/>
            <person name="Elewa A."/>
            <person name="Iarovenko S."/>
            <person name="Subramanian E."/>
            <person name="Araus A.J."/>
            <person name="Petzold A."/>
            <person name="Susuki M."/>
            <person name="Suzuki K.-i.T."/>
            <person name="Hayashi T."/>
            <person name="Toyoda A."/>
            <person name="Oliveira C."/>
            <person name="Osipova E."/>
            <person name="Leigh N.D."/>
            <person name="Simon A."/>
            <person name="Yun M.H."/>
        </authorList>
    </citation>
    <scope>NUCLEOTIDE SEQUENCE</scope>
    <source>
        <strain evidence="9">20211129_DDA</strain>
        <tissue evidence="9">Liver</tissue>
    </source>
</reference>
<evidence type="ECO:0000256" key="2">
    <source>
        <dbReference type="ARBA" id="ARBA00022695"/>
    </source>
</evidence>
<gene>
    <name evidence="9" type="ORF">NDU88_007109</name>
</gene>
<keyword evidence="3" id="KW-0540">Nuclease</keyword>
<organism evidence="9 10">
    <name type="scientific">Pleurodeles waltl</name>
    <name type="common">Iberian ribbed newt</name>
    <dbReference type="NCBI Taxonomy" id="8319"/>
    <lineage>
        <taxon>Eukaryota</taxon>
        <taxon>Metazoa</taxon>
        <taxon>Chordata</taxon>
        <taxon>Craniata</taxon>
        <taxon>Vertebrata</taxon>
        <taxon>Euteleostomi</taxon>
        <taxon>Amphibia</taxon>
        <taxon>Batrachia</taxon>
        <taxon>Caudata</taxon>
        <taxon>Salamandroidea</taxon>
        <taxon>Salamandridae</taxon>
        <taxon>Pleurodelinae</taxon>
        <taxon>Pleurodeles</taxon>
    </lineage>
</organism>
<dbReference type="GO" id="GO:0003964">
    <property type="term" value="F:RNA-directed DNA polymerase activity"/>
    <property type="evidence" value="ECO:0007669"/>
    <property type="project" value="UniProtKB-KW"/>
</dbReference>
<dbReference type="SUPFAM" id="SSF56672">
    <property type="entry name" value="DNA/RNA polymerases"/>
    <property type="match status" value="1"/>
</dbReference>
<dbReference type="Pfam" id="PF17917">
    <property type="entry name" value="RT_RNaseH"/>
    <property type="match status" value="1"/>
</dbReference>
<dbReference type="EMBL" id="JANPWB010000012">
    <property type="protein sequence ID" value="KAJ1118922.1"/>
    <property type="molecule type" value="Genomic_DNA"/>
</dbReference>
<accession>A0AAV7NVU7</accession>
<keyword evidence="1" id="KW-0808">Transferase</keyword>
<evidence type="ECO:0000256" key="5">
    <source>
        <dbReference type="ARBA" id="ARBA00022801"/>
    </source>
</evidence>
<dbReference type="PANTHER" id="PTHR37984:SF5">
    <property type="entry name" value="PROTEIN NYNRIN-LIKE"/>
    <property type="match status" value="1"/>
</dbReference>
<keyword evidence="10" id="KW-1185">Reference proteome</keyword>
<evidence type="ECO:0000256" key="7">
    <source>
        <dbReference type="SAM" id="MobiDB-lite"/>
    </source>
</evidence>
<dbReference type="PANTHER" id="PTHR37984">
    <property type="entry name" value="PROTEIN CBG26694"/>
    <property type="match status" value="1"/>
</dbReference>
<evidence type="ECO:0000256" key="6">
    <source>
        <dbReference type="ARBA" id="ARBA00022918"/>
    </source>
</evidence>
<proteinExistence type="predicted"/>
<sequence length="231" mass="25805">MCQTQLSKKAFPPPSHGFYFTNWLGSSRHVAFTARSLLRALPASAACQLTATDGQGNIPPRCWVWVACQQISGRRGAGLSGSTPGLWEPAGPVTRTGNGRVNAERHFSSRSRREKEALAVHWAVKKLKNVLWVSKFEVRTDHKPLCEIYKRKGVDAISSRFTNWVVSLQDFDFEVKYIPGVQNRVADTFFKLVQSTEDNQLEEGSDEDLDGEVVCEIEGNGFDDSVVTEER</sequence>
<keyword evidence="2" id="KW-0548">Nucleotidyltransferase</keyword>
<dbReference type="AlphaFoldDB" id="A0AAV7NVU7"/>
<dbReference type="InterPro" id="IPR050951">
    <property type="entry name" value="Retrovirus_Pol_polyprotein"/>
</dbReference>
<feature type="domain" description="Reverse transcriptase RNase H-like" evidence="8">
    <location>
        <begin position="111"/>
        <end position="171"/>
    </location>
</feature>
<dbReference type="Proteomes" id="UP001066276">
    <property type="component" value="Chromosome 8"/>
</dbReference>